<comment type="similarity">
    <text evidence="2">Belongs to the major facilitator superfamily. MFSD6 family.</text>
</comment>
<dbReference type="SUPFAM" id="SSF103473">
    <property type="entry name" value="MFS general substrate transporter"/>
    <property type="match status" value="1"/>
</dbReference>
<feature type="transmembrane region" description="Helical" evidence="6">
    <location>
        <begin position="12"/>
        <end position="34"/>
    </location>
</feature>
<keyword evidence="9" id="KW-1185">Reference proteome</keyword>
<evidence type="ECO:0000313" key="9">
    <source>
        <dbReference type="Proteomes" id="UP000288716"/>
    </source>
</evidence>
<feature type="transmembrane region" description="Helical" evidence="6">
    <location>
        <begin position="474"/>
        <end position="493"/>
    </location>
</feature>
<evidence type="ECO:0000256" key="4">
    <source>
        <dbReference type="ARBA" id="ARBA00022989"/>
    </source>
</evidence>
<feature type="transmembrane region" description="Helical" evidence="6">
    <location>
        <begin position="197"/>
        <end position="218"/>
    </location>
</feature>
<dbReference type="Pfam" id="PF12832">
    <property type="entry name" value="MFS_1_like"/>
    <property type="match status" value="1"/>
</dbReference>
<reference evidence="8 9" key="1">
    <citation type="journal article" date="2018" name="Gigascience">
        <title>Genomes of trombidid mites reveal novel predicted allergens and laterally-transferred genes associated with secondary metabolism.</title>
        <authorList>
            <person name="Dong X."/>
            <person name="Chaisiri K."/>
            <person name="Xia D."/>
            <person name="Armstrong S.D."/>
            <person name="Fang Y."/>
            <person name="Donnelly M.J."/>
            <person name="Kadowaki T."/>
            <person name="McGarry J.W."/>
            <person name="Darby A.C."/>
            <person name="Makepeace B.L."/>
        </authorList>
    </citation>
    <scope>NUCLEOTIDE SEQUENCE [LARGE SCALE GENOMIC DNA]</scope>
    <source>
        <strain evidence="8">UoL-UT</strain>
    </source>
</reference>
<proteinExistence type="inferred from homology"/>
<dbReference type="OrthoDB" id="10056177at2759"/>
<keyword evidence="4 6" id="KW-1133">Transmembrane helix</keyword>
<dbReference type="InterPro" id="IPR024989">
    <property type="entry name" value="MFS_assoc_dom"/>
</dbReference>
<dbReference type="VEuPathDB" id="VectorBase:LDEU001347"/>
<dbReference type="InterPro" id="IPR036259">
    <property type="entry name" value="MFS_trans_sf"/>
</dbReference>
<name>A0A443ST58_9ACAR</name>
<dbReference type="PANTHER" id="PTHR16172">
    <property type="entry name" value="MAJOR FACILITATOR SUPERFAMILY DOMAIN-CONTAINING PROTEIN 6-LIKE"/>
    <property type="match status" value="1"/>
</dbReference>
<dbReference type="InterPro" id="IPR051717">
    <property type="entry name" value="MFS_MFSD6"/>
</dbReference>
<keyword evidence="5 6" id="KW-0472">Membrane</keyword>
<feature type="transmembrane region" description="Helical" evidence="6">
    <location>
        <begin position="277"/>
        <end position="296"/>
    </location>
</feature>
<evidence type="ECO:0000256" key="1">
    <source>
        <dbReference type="ARBA" id="ARBA00004141"/>
    </source>
</evidence>
<gene>
    <name evidence="8" type="ORF">B4U80_08405</name>
</gene>
<dbReference type="Gene3D" id="1.20.1250.20">
    <property type="entry name" value="MFS general substrate transporter like domains"/>
    <property type="match status" value="3"/>
</dbReference>
<keyword evidence="3 6" id="KW-0812">Transmembrane</keyword>
<evidence type="ECO:0000256" key="5">
    <source>
        <dbReference type="ARBA" id="ARBA00023136"/>
    </source>
</evidence>
<sequence length="533" mass="60662">MRQLGLSVEETAVIISILPIASLLGPPTTGFIADKYRMHKLLLLISLLMTIISAFGIQMLPKSRTLDGDFNRIKFRCNQESVSLKVPKKCTELCQRDDITLNIKNCVCSNNSLCIIGQLENLTVCFGNETLNAKLFPTENCIIPALRIFTADPITPPLHWIQCPHTCHCDVDLLQDAKRQCKLEVNKRQDTKTKHIFWLYLGLRLMFSCFSSICFNLIDAAALLLTENENCKTFYGKQRMWAALATGVFPPLCGYMIDQMSEDPEYQETTNYAPAFYAFYGLVAITILCSLFLTIDKSNSNRNIWKELRNFLKTYEHWLFVISVLALGVYFGFIENFLFWFLQDISAPKYLMGLTLTVGALAGLPVLYKSEFFLEKMGRVNILILSFFVYFVRLYGYSVIENPWHCMWFESMEAVTYHLMWVAASTYGAKLTPEYMATMLSVIAIIHYECGPGLGSLIGGSVMSITGARKSFRLMGYSAIAFGVSYILLFYGIRINKWKRISASSDDKITQMRETKINRSETNKDNICIEESI</sequence>
<protein>
    <submittedName>
        <fullName evidence="8">Major facilitator superfamily domain-containing protein 6-like protein</fullName>
    </submittedName>
</protein>
<evidence type="ECO:0000259" key="7">
    <source>
        <dbReference type="Pfam" id="PF12832"/>
    </source>
</evidence>
<dbReference type="Proteomes" id="UP000288716">
    <property type="component" value="Unassembled WGS sequence"/>
</dbReference>
<comment type="caution">
    <text evidence="8">The sequence shown here is derived from an EMBL/GenBank/DDBJ whole genome shotgun (WGS) entry which is preliminary data.</text>
</comment>
<feature type="transmembrane region" description="Helical" evidence="6">
    <location>
        <begin position="350"/>
        <end position="368"/>
    </location>
</feature>
<evidence type="ECO:0000256" key="3">
    <source>
        <dbReference type="ARBA" id="ARBA00022692"/>
    </source>
</evidence>
<dbReference type="EMBL" id="NCKV01000413">
    <property type="protein sequence ID" value="RWS30693.1"/>
    <property type="molecule type" value="Genomic_DNA"/>
</dbReference>
<comment type="subcellular location">
    <subcellularLocation>
        <location evidence="1">Membrane</location>
        <topology evidence="1">Multi-pass membrane protein</topology>
    </subcellularLocation>
</comment>
<dbReference type="AlphaFoldDB" id="A0A443ST58"/>
<feature type="transmembrane region" description="Helical" evidence="6">
    <location>
        <begin position="317"/>
        <end position="338"/>
    </location>
</feature>
<feature type="transmembrane region" description="Helical" evidence="6">
    <location>
        <begin position="239"/>
        <end position="257"/>
    </location>
</feature>
<evidence type="ECO:0000313" key="8">
    <source>
        <dbReference type="EMBL" id="RWS30693.1"/>
    </source>
</evidence>
<accession>A0A443ST58</accession>
<dbReference type="GO" id="GO:0016020">
    <property type="term" value="C:membrane"/>
    <property type="evidence" value="ECO:0007669"/>
    <property type="project" value="UniProtKB-SubCell"/>
</dbReference>
<evidence type="ECO:0000256" key="6">
    <source>
        <dbReference type="SAM" id="Phobius"/>
    </source>
</evidence>
<feature type="domain" description="Major facilitator superfamily associated" evidence="7">
    <location>
        <begin position="1"/>
        <end position="473"/>
    </location>
</feature>
<feature type="transmembrane region" description="Helical" evidence="6">
    <location>
        <begin position="41"/>
        <end position="60"/>
    </location>
</feature>
<evidence type="ECO:0000256" key="2">
    <source>
        <dbReference type="ARBA" id="ARBA00005241"/>
    </source>
</evidence>
<dbReference type="STRING" id="299467.A0A443ST58"/>
<feature type="transmembrane region" description="Helical" evidence="6">
    <location>
        <begin position="380"/>
        <end position="400"/>
    </location>
</feature>
<organism evidence="8 9">
    <name type="scientific">Leptotrombidium deliense</name>
    <dbReference type="NCBI Taxonomy" id="299467"/>
    <lineage>
        <taxon>Eukaryota</taxon>
        <taxon>Metazoa</taxon>
        <taxon>Ecdysozoa</taxon>
        <taxon>Arthropoda</taxon>
        <taxon>Chelicerata</taxon>
        <taxon>Arachnida</taxon>
        <taxon>Acari</taxon>
        <taxon>Acariformes</taxon>
        <taxon>Trombidiformes</taxon>
        <taxon>Prostigmata</taxon>
        <taxon>Anystina</taxon>
        <taxon>Parasitengona</taxon>
        <taxon>Trombiculoidea</taxon>
        <taxon>Trombiculidae</taxon>
        <taxon>Leptotrombidium</taxon>
    </lineage>
</organism>
<dbReference type="PANTHER" id="PTHR16172:SF41">
    <property type="entry name" value="MAJOR FACILITATOR SUPERFAMILY DOMAIN-CONTAINING PROTEIN 6-LIKE"/>
    <property type="match status" value="1"/>
</dbReference>